<evidence type="ECO:0000259" key="8">
    <source>
        <dbReference type="Pfam" id="PF00082"/>
    </source>
</evidence>
<dbReference type="InterPro" id="IPR015500">
    <property type="entry name" value="Peptidase_S8_subtilisin-rel"/>
</dbReference>
<feature type="active site" description="Charge relay system" evidence="5">
    <location>
        <position position="465"/>
    </location>
</feature>
<protein>
    <recommendedName>
        <fullName evidence="8">Peptidase S8/S53 domain-containing protein</fullName>
    </recommendedName>
</protein>
<keyword evidence="3 5" id="KW-0378">Hydrolase</keyword>
<comment type="caution">
    <text evidence="9">The sequence shown here is derived from an EMBL/GenBank/DDBJ whole genome shotgun (WGS) entry which is preliminary data.</text>
</comment>
<feature type="active site" description="Charge relay system" evidence="5">
    <location>
        <position position="258"/>
    </location>
</feature>
<proteinExistence type="inferred from homology"/>
<dbReference type="PROSITE" id="PS00138">
    <property type="entry name" value="SUBTILASE_SER"/>
    <property type="match status" value="1"/>
</dbReference>
<dbReference type="InterPro" id="IPR036852">
    <property type="entry name" value="Peptidase_S8/S53_dom_sf"/>
</dbReference>
<feature type="region of interest" description="Disordered" evidence="7">
    <location>
        <begin position="1"/>
        <end position="41"/>
    </location>
</feature>
<evidence type="ECO:0000256" key="4">
    <source>
        <dbReference type="ARBA" id="ARBA00022825"/>
    </source>
</evidence>
<dbReference type="InterPro" id="IPR000209">
    <property type="entry name" value="Peptidase_S8/S53_dom"/>
</dbReference>
<dbReference type="Proteomes" id="UP000281261">
    <property type="component" value="Unassembled WGS sequence"/>
</dbReference>
<reference evidence="9 10" key="1">
    <citation type="submission" date="2018-06" db="EMBL/GenBank/DDBJ databases">
        <title>Extensive metabolic versatility and redundancy in microbially diverse, dynamic hydrothermal sediments.</title>
        <authorList>
            <person name="Dombrowski N."/>
            <person name="Teske A."/>
            <person name="Baker B.J."/>
        </authorList>
    </citation>
    <scope>NUCLEOTIDE SEQUENCE [LARGE SCALE GENOMIC DNA]</scope>
    <source>
        <strain evidence="9">B79_G16</strain>
    </source>
</reference>
<feature type="active site" description="Charge relay system" evidence="5">
    <location>
        <position position="207"/>
    </location>
</feature>
<accession>A0A420ZB58</accession>
<dbReference type="PANTHER" id="PTHR43806">
    <property type="entry name" value="PEPTIDASE S8"/>
    <property type="match status" value="1"/>
</dbReference>
<keyword evidence="2 5" id="KW-0645">Protease</keyword>
<evidence type="ECO:0000256" key="2">
    <source>
        <dbReference type="ARBA" id="ARBA00022670"/>
    </source>
</evidence>
<dbReference type="Gene3D" id="3.40.50.200">
    <property type="entry name" value="Peptidase S8/S53 domain"/>
    <property type="match status" value="1"/>
</dbReference>
<dbReference type="EMBL" id="QMNG01000097">
    <property type="protein sequence ID" value="RLC35982.1"/>
    <property type="molecule type" value="Genomic_DNA"/>
</dbReference>
<dbReference type="SUPFAM" id="SSF52743">
    <property type="entry name" value="Subtilisin-like"/>
    <property type="match status" value="1"/>
</dbReference>
<dbReference type="PANTHER" id="PTHR43806:SF11">
    <property type="entry name" value="CEREVISIN-RELATED"/>
    <property type="match status" value="1"/>
</dbReference>
<dbReference type="GO" id="GO:0006508">
    <property type="term" value="P:proteolysis"/>
    <property type="evidence" value="ECO:0007669"/>
    <property type="project" value="UniProtKB-KW"/>
</dbReference>
<sequence length="525" mass="58493">FTEAAATAPETGSISPTGRSAEAVGPGTGTEGNGDPPPGMDGYVWWEDPETGQAGWIVEGYASIGLEYFPEWVFDPPADAEAYDELFINHPTIQELLALGYELLMPYGPIMAGEFKLPEGMTFEQARCQMEIDPDFPDIAYMDPWSLLEPDHYPNDPWFYELSGPEEDTYQWYLFDQEWGQPDYDVNAPNGWAIELGSNDIVVAVIDTGVDRDTPDLSYCLTEHGWNMWGEYPPLRWANLMVEQGGTPHDMHSVGWRHGTMVTSLIRADTNNFEKISGGAWGGKVLPINVSQPWGAIEGQWLSLTLFLLCEQVGMIYFPGLNLPHYNVKVINMSLGGPLRNSIQLIMLWQLSFRAVNVASVGNSAHVGNPMQYPAALEPKGYDPSYTWVTWLADVRDDTVLSVTAHDRAGERPYWAQYYDPDIGHFFDWVDVSAPGTTYYPEIGERKGILVLAPDADYREVSGTSFSAPLTSALALLKFSQNPDASGWFVHDAIKNSTRDDPPLQDPKLPERIDYEYALQYGGGQ</sequence>
<evidence type="ECO:0000256" key="1">
    <source>
        <dbReference type="ARBA" id="ARBA00011073"/>
    </source>
</evidence>
<evidence type="ECO:0000256" key="3">
    <source>
        <dbReference type="ARBA" id="ARBA00022801"/>
    </source>
</evidence>
<evidence type="ECO:0000256" key="5">
    <source>
        <dbReference type="PROSITE-ProRule" id="PRU01240"/>
    </source>
</evidence>
<dbReference type="Pfam" id="PF00082">
    <property type="entry name" value="Peptidase_S8"/>
    <property type="match status" value="1"/>
</dbReference>
<feature type="non-terminal residue" evidence="9">
    <location>
        <position position="1"/>
    </location>
</feature>
<evidence type="ECO:0000313" key="10">
    <source>
        <dbReference type="Proteomes" id="UP000281261"/>
    </source>
</evidence>
<name>A0A420ZB58_UNCK3</name>
<comment type="similarity">
    <text evidence="1 5 6">Belongs to the peptidase S8 family.</text>
</comment>
<dbReference type="InterPro" id="IPR050131">
    <property type="entry name" value="Peptidase_S8_subtilisin-like"/>
</dbReference>
<dbReference type="PROSITE" id="PS00136">
    <property type="entry name" value="SUBTILASE_ASP"/>
    <property type="match status" value="1"/>
</dbReference>
<keyword evidence="4 5" id="KW-0720">Serine protease</keyword>
<evidence type="ECO:0000313" key="9">
    <source>
        <dbReference type="EMBL" id="RLC35982.1"/>
    </source>
</evidence>
<organism evidence="9 10">
    <name type="scientific">candidate division Kazan bacterium</name>
    <dbReference type="NCBI Taxonomy" id="2202143"/>
    <lineage>
        <taxon>Bacteria</taxon>
        <taxon>Bacteria division Kazan-3B-28</taxon>
    </lineage>
</organism>
<evidence type="ECO:0000256" key="7">
    <source>
        <dbReference type="SAM" id="MobiDB-lite"/>
    </source>
</evidence>
<gene>
    <name evidence="9" type="ORF">DRH29_05405</name>
</gene>
<dbReference type="AlphaFoldDB" id="A0A420ZB58"/>
<dbReference type="PROSITE" id="PS51892">
    <property type="entry name" value="SUBTILASE"/>
    <property type="match status" value="1"/>
</dbReference>
<dbReference type="PRINTS" id="PR00723">
    <property type="entry name" value="SUBTILISIN"/>
</dbReference>
<dbReference type="InterPro" id="IPR023828">
    <property type="entry name" value="Peptidase_S8_Ser-AS"/>
</dbReference>
<dbReference type="InterPro" id="IPR023827">
    <property type="entry name" value="Peptidase_S8_Asp-AS"/>
</dbReference>
<evidence type="ECO:0000256" key="6">
    <source>
        <dbReference type="RuleBase" id="RU003355"/>
    </source>
</evidence>
<feature type="domain" description="Peptidase S8/S53" evidence="8">
    <location>
        <begin position="199"/>
        <end position="500"/>
    </location>
</feature>
<dbReference type="GO" id="GO:0004252">
    <property type="term" value="F:serine-type endopeptidase activity"/>
    <property type="evidence" value="ECO:0007669"/>
    <property type="project" value="UniProtKB-UniRule"/>
</dbReference>